<evidence type="ECO:0000313" key="3">
    <source>
        <dbReference type="Proteomes" id="UP000093355"/>
    </source>
</evidence>
<feature type="transmembrane region" description="Helical" evidence="1">
    <location>
        <begin position="77"/>
        <end position="97"/>
    </location>
</feature>
<gene>
    <name evidence="2" type="ORF">A7J15_04590</name>
</gene>
<feature type="transmembrane region" description="Helical" evidence="1">
    <location>
        <begin position="154"/>
        <end position="173"/>
    </location>
</feature>
<dbReference type="STRING" id="904291.A7J15_04590"/>
<evidence type="ECO:0008006" key="4">
    <source>
        <dbReference type="Google" id="ProtNLM"/>
    </source>
</evidence>
<feature type="transmembrane region" description="Helical" evidence="1">
    <location>
        <begin position="185"/>
        <end position="207"/>
    </location>
</feature>
<dbReference type="AlphaFoldDB" id="A0A1B9NDW8"/>
<reference evidence="2 3" key="1">
    <citation type="submission" date="2016-05" db="EMBL/GenBank/DDBJ databases">
        <authorList>
            <person name="Lavstsen T."/>
            <person name="Jespersen J.S."/>
        </authorList>
    </citation>
    <scope>NUCLEOTIDE SEQUENCE [LARGE SCALE GENOMIC DNA]</scope>
    <source>
        <strain evidence="2 3">YLB-01</strain>
    </source>
</reference>
<keyword evidence="1" id="KW-1133">Transmembrane helix</keyword>
<dbReference type="Proteomes" id="UP000093355">
    <property type="component" value="Unassembled WGS sequence"/>
</dbReference>
<name>A0A1B9NDW8_9MICO</name>
<sequence>MPADVTVRELLHASGLDSSRVGVIGPAGDPLPLDTAVGDQAPDGSLLWVFDTAAAVSASRAADEAQRRRRARTDVPAAVRIALVAAIATALTVSALLQPHSSWIALAVGLLALGAAALVFHPAAASSEVLAMLAPAVAFAAGAVALSGSRSPQAILSVGAIGAATVACLRHGYARLRAQPVATITGGGAFIWAAIAVVLTTCFLAGMPAHAPASLLLAASPLAFRALTPASVPIEEEDLLDMPFLVRDAPGVRGGLPRPPRRVDRREVSTTIVEAGRKRDSAAVLLAITTAASAWGLLAAVPAGTVSEWCAIGGTAGVAAFLALWSRTAHQGVTKVASGLAAIAAAAAVVVTVAPMWSFLPAALALGLFVCGAIATLLIRAVQKGWRSLGWSRAGDLLEGALVALTPAVLLYASGIIDEIGRRIA</sequence>
<feature type="transmembrane region" description="Helical" evidence="1">
    <location>
        <begin position="306"/>
        <end position="325"/>
    </location>
</feature>
<keyword evidence="1" id="KW-0472">Membrane</keyword>
<proteinExistence type="predicted"/>
<keyword evidence="3" id="KW-1185">Reference proteome</keyword>
<dbReference type="RefSeq" id="WP_067025148.1">
    <property type="nucleotide sequence ID" value="NZ_CP038256.1"/>
</dbReference>
<feature type="transmembrane region" description="Helical" evidence="1">
    <location>
        <begin position="363"/>
        <end position="382"/>
    </location>
</feature>
<keyword evidence="1" id="KW-0812">Transmembrane</keyword>
<accession>A0A1B9NDW8</accession>
<evidence type="ECO:0000256" key="1">
    <source>
        <dbReference type="SAM" id="Phobius"/>
    </source>
</evidence>
<evidence type="ECO:0000313" key="2">
    <source>
        <dbReference type="EMBL" id="OCG74799.1"/>
    </source>
</evidence>
<dbReference type="EMBL" id="LXMD01000021">
    <property type="protein sequence ID" value="OCG74799.1"/>
    <property type="molecule type" value="Genomic_DNA"/>
</dbReference>
<comment type="caution">
    <text evidence="2">The sequence shown here is derived from an EMBL/GenBank/DDBJ whole genome shotgun (WGS) entry which is preliminary data.</text>
</comment>
<feature type="transmembrane region" description="Helical" evidence="1">
    <location>
        <begin position="282"/>
        <end position="300"/>
    </location>
</feature>
<protein>
    <recommendedName>
        <fullName evidence="4">Type VII secretion integral membrane protein EccD</fullName>
    </recommendedName>
</protein>
<organism evidence="2 3">
    <name type="scientific">Microbacterium sediminis</name>
    <dbReference type="NCBI Taxonomy" id="904291"/>
    <lineage>
        <taxon>Bacteria</taxon>
        <taxon>Bacillati</taxon>
        <taxon>Actinomycetota</taxon>
        <taxon>Actinomycetes</taxon>
        <taxon>Micrococcales</taxon>
        <taxon>Microbacteriaceae</taxon>
        <taxon>Microbacterium</taxon>
    </lineage>
</organism>
<feature type="transmembrane region" description="Helical" evidence="1">
    <location>
        <begin position="394"/>
        <end position="417"/>
    </location>
</feature>
<feature type="transmembrane region" description="Helical" evidence="1">
    <location>
        <begin position="103"/>
        <end position="120"/>
    </location>
</feature>
<feature type="transmembrane region" description="Helical" evidence="1">
    <location>
        <begin position="129"/>
        <end position="148"/>
    </location>
</feature>
<feature type="transmembrane region" description="Helical" evidence="1">
    <location>
        <begin position="337"/>
        <end position="357"/>
    </location>
</feature>